<evidence type="ECO:0000313" key="3">
    <source>
        <dbReference type="Proteomes" id="UP001524460"/>
    </source>
</evidence>
<keyword evidence="3" id="KW-1185">Reference proteome</keyword>
<evidence type="ECO:0000259" key="1">
    <source>
        <dbReference type="Pfam" id="PF12680"/>
    </source>
</evidence>
<organism evidence="2 3">
    <name type="scientific">Photobacterium pectinilyticum</name>
    <dbReference type="NCBI Taxonomy" id="2906793"/>
    <lineage>
        <taxon>Bacteria</taxon>
        <taxon>Pseudomonadati</taxon>
        <taxon>Pseudomonadota</taxon>
        <taxon>Gammaproteobacteria</taxon>
        <taxon>Vibrionales</taxon>
        <taxon>Vibrionaceae</taxon>
        <taxon>Photobacterium</taxon>
    </lineage>
</organism>
<protein>
    <submittedName>
        <fullName evidence="2">Nuclear transport factor 2 family protein</fullName>
    </submittedName>
</protein>
<dbReference type="RefSeq" id="WP_255044315.1">
    <property type="nucleotide sequence ID" value="NZ_JANEYT010000061.1"/>
</dbReference>
<dbReference type="InterPro" id="IPR037401">
    <property type="entry name" value="SnoaL-like"/>
</dbReference>
<reference evidence="2 3" key="1">
    <citation type="submission" date="2022-07" db="EMBL/GenBank/DDBJ databases">
        <title>Photobacterium pectinilyticum sp. nov., a marine bacterium isolated from surface seawater of Qingdao offshore.</title>
        <authorList>
            <person name="Wang X."/>
        </authorList>
    </citation>
    <scope>NUCLEOTIDE SEQUENCE [LARGE SCALE GENOMIC DNA]</scope>
    <source>
        <strain evidence="2 3">ZSDE20</strain>
    </source>
</reference>
<proteinExistence type="predicted"/>
<dbReference type="Pfam" id="PF12680">
    <property type="entry name" value="SnoaL_2"/>
    <property type="match status" value="1"/>
</dbReference>
<accession>A0ABT1N801</accession>
<dbReference type="Gene3D" id="3.10.450.50">
    <property type="match status" value="1"/>
</dbReference>
<dbReference type="InterPro" id="IPR032710">
    <property type="entry name" value="NTF2-like_dom_sf"/>
</dbReference>
<feature type="domain" description="SnoaL-like" evidence="1">
    <location>
        <begin position="14"/>
        <end position="115"/>
    </location>
</feature>
<dbReference type="EMBL" id="JANEYT010000061">
    <property type="protein sequence ID" value="MCQ1060237.1"/>
    <property type="molecule type" value="Genomic_DNA"/>
</dbReference>
<sequence>MDEHTVELTDKFVAIYQELDKQDLSVLQDIYHKDIIFEDPAHRVEGWSQLSDYFTRLFDAVEYCRFDISEQICHDDIAYVQWVMTFKHPKLQSGKSRMVNGCSRLKFADGKVIHHRDYFDMGEMLYEGIPVLGPIVRYFKARL</sequence>
<evidence type="ECO:0000313" key="2">
    <source>
        <dbReference type="EMBL" id="MCQ1060237.1"/>
    </source>
</evidence>
<dbReference type="SUPFAM" id="SSF54427">
    <property type="entry name" value="NTF2-like"/>
    <property type="match status" value="1"/>
</dbReference>
<name>A0ABT1N801_9GAMM</name>
<dbReference type="Proteomes" id="UP001524460">
    <property type="component" value="Unassembled WGS sequence"/>
</dbReference>
<gene>
    <name evidence="2" type="ORF">NHN17_19525</name>
</gene>
<comment type="caution">
    <text evidence="2">The sequence shown here is derived from an EMBL/GenBank/DDBJ whole genome shotgun (WGS) entry which is preliminary data.</text>
</comment>